<evidence type="ECO:0000256" key="3">
    <source>
        <dbReference type="ARBA" id="ARBA00022558"/>
    </source>
</evidence>
<evidence type="ECO:0000256" key="4">
    <source>
        <dbReference type="ARBA" id="ARBA00022729"/>
    </source>
</evidence>
<dbReference type="InterPro" id="IPR036316">
    <property type="entry name" value="Pili_assmbl_chap_C_dom_sf"/>
</dbReference>
<evidence type="ECO:0008006" key="13">
    <source>
        <dbReference type="Google" id="ProtNLM"/>
    </source>
</evidence>
<evidence type="ECO:0000259" key="9">
    <source>
        <dbReference type="Pfam" id="PF00345"/>
    </source>
</evidence>
<dbReference type="InterPro" id="IPR050643">
    <property type="entry name" value="Periplasmic_pilus_chap"/>
</dbReference>
<dbReference type="Pfam" id="PF02753">
    <property type="entry name" value="PapD_C"/>
    <property type="match status" value="1"/>
</dbReference>
<dbReference type="Gene3D" id="2.60.40.10">
    <property type="entry name" value="Immunoglobulins"/>
    <property type="match status" value="2"/>
</dbReference>
<dbReference type="PANTHER" id="PTHR30251">
    <property type="entry name" value="PILUS ASSEMBLY CHAPERONE"/>
    <property type="match status" value="1"/>
</dbReference>
<dbReference type="Proteomes" id="UP000064939">
    <property type="component" value="Chromosome"/>
</dbReference>
<evidence type="ECO:0000256" key="1">
    <source>
        <dbReference type="ARBA" id="ARBA00004418"/>
    </source>
</evidence>
<dbReference type="Pfam" id="PF00345">
    <property type="entry name" value="PapD_N"/>
    <property type="match status" value="1"/>
</dbReference>
<keyword evidence="3" id="KW-1029">Fimbrium biogenesis</keyword>
<keyword evidence="5" id="KW-0574">Periplasm</keyword>
<keyword evidence="12" id="KW-1185">Reference proteome</keyword>
<comment type="similarity">
    <text evidence="2 8">Belongs to the periplasmic pilus chaperone family.</text>
</comment>
<dbReference type="SUPFAM" id="SSF49584">
    <property type="entry name" value="Periplasmic chaperone C-domain"/>
    <property type="match status" value="1"/>
</dbReference>
<dbReference type="InterPro" id="IPR016148">
    <property type="entry name" value="Pili_assmbl_chaperone_C"/>
</dbReference>
<evidence type="ECO:0000259" key="10">
    <source>
        <dbReference type="Pfam" id="PF02753"/>
    </source>
</evidence>
<dbReference type="PANTHER" id="PTHR30251:SF2">
    <property type="entry name" value="FIMBRIAL CHAPERONE YADV-RELATED"/>
    <property type="match status" value="1"/>
</dbReference>
<dbReference type="GO" id="GO:0071555">
    <property type="term" value="P:cell wall organization"/>
    <property type="evidence" value="ECO:0007669"/>
    <property type="project" value="InterPro"/>
</dbReference>
<dbReference type="InterPro" id="IPR008962">
    <property type="entry name" value="PapD-like_sf"/>
</dbReference>
<feature type="domain" description="Pili assembly chaperone N-terminal" evidence="9">
    <location>
        <begin position="15"/>
        <end position="133"/>
    </location>
</feature>
<sequence>MLGLACVTTFAHSAVALDRTRIIFNGSNNSVSLSVSNKNANLPYLAQAWLENENLEKATTPFAVLPPLQRLEPSQTSQIRVEAVESRIASLPQDRESLFYFNLREVPPKSDKPNVLQIALQSKIKLFYRPKGIELTPTEISNTPWQEKLILLKRGEQVIAQNPTPYYTTIISVKKSRDAKPIDDTDAIMIAPFSEAKFPITAKEMGNSPVLTYINDYGGTPKLQYQCQADSCQLVKKAKE</sequence>
<evidence type="ECO:0000256" key="6">
    <source>
        <dbReference type="ARBA" id="ARBA00023186"/>
    </source>
</evidence>
<dbReference type="EMBL" id="CP012808">
    <property type="protein sequence ID" value="ALH96696.1"/>
    <property type="molecule type" value="Genomic_DNA"/>
</dbReference>
<comment type="subcellular location">
    <subcellularLocation>
        <location evidence="1 8">Periplasm</location>
    </subcellularLocation>
</comment>
<dbReference type="PROSITE" id="PS00635">
    <property type="entry name" value="PILI_CHAPERONE"/>
    <property type="match status" value="1"/>
</dbReference>
<accession>A0A0N9W4J0</accession>
<keyword evidence="4" id="KW-0732">Signal</keyword>
<evidence type="ECO:0000313" key="11">
    <source>
        <dbReference type="EMBL" id="ALH96696.1"/>
    </source>
</evidence>
<keyword evidence="6 8" id="KW-0143">Chaperone</keyword>
<keyword evidence="7" id="KW-0393">Immunoglobulin domain</keyword>
<proteinExistence type="inferred from homology"/>
<gene>
    <name evidence="11" type="ORF">AOY20_08140</name>
</gene>
<dbReference type="AlphaFoldDB" id="A0A0N9W4J0"/>
<name>A0A0N9W4J0_9GAMM</name>
<dbReference type="PRINTS" id="PR00969">
    <property type="entry name" value="CHAPERONPILI"/>
</dbReference>
<evidence type="ECO:0000256" key="8">
    <source>
        <dbReference type="RuleBase" id="RU003918"/>
    </source>
</evidence>
<evidence type="ECO:0000256" key="7">
    <source>
        <dbReference type="ARBA" id="ARBA00023319"/>
    </source>
</evidence>
<reference evidence="11 12" key="1">
    <citation type="journal article" date="2015" name="Int. J. Syst. Evol. Microbiol.">
        <title>Acinetobacter equi sp. nov. isolated from horse faeces.</title>
        <authorList>
            <person name="Poppel M.T."/>
            <person name="Skiebe E."/>
            <person name="Laue M."/>
            <person name="Bergmann H."/>
            <person name="Ebersberger I."/>
            <person name="Garn T."/>
            <person name="Fruth A."/>
            <person name="Baumgardt S."/>
            <person name="Busse H.J."/>
            <person name="Wilharm G."/>
        </authorList>
    </citation>
    <scope>NUCLEOTIDE SEQUENCE [LARGE SCALE GENOMIC DNA]</scope>
    <source>
        <strain evidence="11 12">114</strain>
    </source>
</reference>
<evidence type="ECO:0000256" key="2">
    <source>
        <dbReference type="ARBA" id="ARBA00007399"/>
    </source>
</evidence>
<dbReference type="KEGG" id="aei:AOY20_08140"/>
<dbReference type="InterPro" id="IPR018046">
    <property type="entry name" value="Pili_assmbl_chaperone_CS"/>
</dbReference>
<dbReference type="InterPro" id="IPR016147">
    <property type="entry name" value="Pili_assmbl_chaperone_N"/>
</dbReference>
<feature type="domain" description="Pili assembly chaperone C-terminal" evidence="10">
    <location>
        <begin position="161"/>
        <end position="220"/>
    </location>
</feature>
<organism evidence="11 12">
    <name type="scientific">Acinetobacter equi</name>
    <dbReference type="NCBI Taxonomy" id="1324350"/>
    <lineage>
        <taxon>Bacteria</taxon>
        <taxon>Pseudomonadati</taxon>
        <taxon>Pseudomonadota</taxon>
        <taxon>Gammaproteobacteria</taxon>
        <taxon>Moraxellales</taxon>
        <taxon>Moraxellaceae</taxon>
        <taxon>Acinetobacter</taxon>
    </lineage>
</organism>
<protein>
    <recommendedName>
        <fullName evidence="13">Molecular chaperone</fullName>
    </recommendedName>
</protein>
<dbReference type="OrthoDB" id="9131059at2"/>
<dbReference type="InterPro" id="IPR001829">
    <property type="entry name" value="Pili_assmbl_chaperone_bac"/>
</dbReference>
<dbReference type="GO" id="GO:0030288">
    <property type="term" value="C:outer membrane-bounded periplasmic space"/>
    <property type="evidence" value="ECO:0007669"/>
    <property type="project" value="InterPro"/>
</dbReference>
<evidence type="ECO:0000313" key="12">
    <source>
        <dbReference type="Proteomes" id="UP000064939"/>
    </source>
</evidence>
<evidence type="ECO:0000256" key="5">
    <source>
        <dbReference type="ARBA" id="ARBA00022764"/>
    </source>
</evidence>
<dbReference type="InterPro" id="IPR013783">
    <property type="entry name" value="Ig-like_fold"/>
</dbReference>
<dbReference type="SUPFAM" id="SSF49354">
    <property type="entry name" value="PapD-like"/>
    <property type="match status" value="1"/>
</dbReference>
<dbReference type="FunFam" id="2.60.40.10:FF:000458">
    <property type="entry name" value="Molecular chaperone FimC"/>
    <property type="match status" value="1"/>
</dbReference>
<dbReference type="STRING" id="1324350.AOY20_08140"/>